<evidence type="ECO:0000256" key="2">
    <source>
        <dbReference type="ARBA" id="ARBA00010333"/>
    </source>
</evidence>
<comment type="similarity">
    <text evidence="2 6">Belongs to the bacterial solute-binding protein 3 family.</text>
</comment>
<keyword evidence="3 7" id="KW-0732">Signal</keyword>
<dbReference type="Proteomes" id="UP000255326">
    <property type="component" value="Unassembled WGS sequence"/>
</dbReference>
<protein>
    <submittedName>
        <fullName evidence="10">L-arginine-binding protein</fullName>
    </submittedName>
</protein>
<evidence type="ECO:0000256" key="4">
    <source>
        <dbReference type="ARBA" id="ARBA00023139"/>
    </source>
</evidence>
<dbReference type="EMBL" id="QQAY01000009">
    <property type="protein sequence ID" value="RDI41220.1"/>
    <property type="molecule type" value="Genomic_DNA"/>
</dbReference>
<dbReference type="InterPro" id="IPR018313">
    <property type="entry name" value="SBP_3_CS"/>
</dbReference>
<proteinExistence type="inferred from homology"/>
<feature type="domain" description="Solute-binding protein family 3/N-terminal" evidence="8">
    <location>
        <begin position="32"/>
        <end position="255"/>
    </location>
</feature>
<keyword evidence="5" id="KW-0449">Lipoprotein</keyword>
<evidence type="ECO:0000256" key="7">
    <source>
        <dbReference type="SAM" id="SignalP"/>
    </source>
</evidence>
<dbReference type="SMART" id="SM00062">
    <property type="entry name" value="PBPb"/>
    <property type="match status" value="1"/>
</dbReference>
<evidence type="ECO:0000256" key="3">
    <source>
        <dbReference type="ARBA" id="ARBA00022729"/>
    </source>
</evidence>
<feature type="domain" description="Ionotropic glutamate receptor C-terminal" evidence="9">
    <location>
        <begin position="32"/>
        <end position="254"/>
    </location>
</feature>
<comment type="subcellular location">
    <subcellularLocation>
        <location evidence="1">Cell envelope</location>
    </subcellularLocation>
</comment>
<feature type="signal peptide" evidence="7">
    <location>
        <begin position="1"/>
        <end position="19"/>
    </location>
</feature>
<dbReference type="GO" id="GO:0016020">
    <property type="term" value="C:membrane"/>
    <property type="evidence" value="ECO:0007669"/>
    <property type="project" value="InterPro"/>
</dbReference>
<evidence type="ECO:0000256" key="1">
    <source>
        <dbReference type="ARBA" id="ARBA00004196"/>
    </source>
</evidence>
<evidence type="ECO:0000259" key="9">
    <source>
        <dbReference type="SMART" id="SM00079"/>
    </source>
</evidence>
<dbReference type="InterPro" id="IPR001638">
    <property type="entry name" value="Solute-binding_3/MltF_N"/>
</dbReference>
<dbReference type="GO" id="GO:0015276">
    <property type="term" value="F:ligand-gated monoatomic ion channel activity"/>
    <property type="evidence" value="ECO:0007669"/>
    <property type="project" value="InterPro"/>
</dbReference>
<feature type="chain" id="PRO_5039208971" evidence="7">
    <location>
        <begin position="20"/>
        <end position="257"/>
    </location>
</feature>
<organism evidence="10 11">
    <name type="scientific">Falsibacillus pallidus</name>
    <dbReference type="NCBI Taxonomy" id="493781"/>
    <lineage>
        <taxon>Bacteria</taxon>
        <taxon>Bacillati</taxon>
        <taxon>Bacillota</taxon>
        <taxon>Bacilli</taxon>
        <taxon>Bacillales</taxon>
        <taxon>Bacillaceae</taxon>
        <taxon>Falsibacillus</taxon>
    </lineage>
</organism>
<dbReference type="PANTHER" id="PTHR35936:SF17">
    <property type="entry name" value="ARGININE-BINDING EXTRACELLULAR PROTEIN ARTP"/>
    <property type="match status" value="1"/>
</dbReference>
<dbReference type="Gene3D" id="3.40.190.10">
    <property type="entry name" value="Periplasmic binding protein-like II"/>
    <property type="match status" value="2"/>
</dbReference>
<dbReference type="SMART" id="SM00079">
    <property type="entry name" value="PBPe"/>
    <property type="match status" value="1"/>
</dbReference>
<dbReference type="OrthoDB" id="9811552at2"/>
<dbReference type="InterPro" id="IPR001320">
    <property type="entry name" value="Iontro_rcpt_C"/>
</dbReference>
<dbReference type="Pfam" id="PF00497">
    <property type="entry name" value="SBP_bac_3"/>
    <property type="match status" value="1"/>
</dbReference>
<evidence type="ECO:0000259" key="8">
    <source>
        <dbReference type="SMART" id="SM00062"/>
    </source>
</evidence>
<evidence type="ECO:0000313" key="11">
    <source>
        <dbReference type="Proteomes" id="UP000255326"/>
    </source>
</evidence>
<name>A0A370GDC6_9BACI</name>
<evidence type="ECO:0000256" key="6">
    <source>
        <dbReference type="RuleBase" id="RU003744"/>
    </source>
</evidence>
<dbReference type="GO" id="GO:0030313">
    <property type="term" value="C:cell envelope"/>
    <property type="evidence" value="ECO:0007669"/>
    <property type="project" value="UniProtKB-SubCell"/>
</dbReference>
<evidence type="ECO:0000313" key="10">
    <source>
        <dbReference type="EMBL" id="RDI41220.1"/>
    </source>
</evidence>
<accession>A0A370GDC6</accession>
<dbReference type="PROSITE" id="PS01039">
    <property type="entry name" value="SBP_BACTERIAL_3"/>
    <property type="match status" value="1"/>
</dbReference>
<dbReference type="RefSeq" id="WP_114746204.1">
    <property type="nucleotide sequence ID" value="NZ_QQAY01000009.1"/>
</dbReference>
<evidence type="ECO:0000256" key="5">
    <source>
        <dbReference type="ARBA" id="ARBA00023288"/>
    </source>
</evidence>
<gene>
    <name evidence="10" type="ORF">DFR59_10966</name>
</gene>
<dbReference type="PROSITE" id="PS51257">
    <property type="entry name" value="PROKAR_LIPOPROTEIN"/>
    <property type="match status" value="1"/>
</dbReference>
<keyword evidence="4" id="KW-0564">Palmitate</keyword>
<reference evidence="10 11" key="1">
    <citation type="submission" date="2018-07" db="EMBL/GenBank/DDBJ databases">
        <title>Genomic Encyclopedia of Type Strains, Phase IV (KMG-IV): sequencing the most valuable type-strain genomes for metagenomic binning, comparative biology and taxonomic classification.</title>
        <authorList>
            <person name="Goeker M."/>
        </authorList>
    </citation>
    <scope>NUCLEOTIDE SEQUENCE [LARGE SCALE GENOMIC DNA]</scope>
    <source>
        <strain evidence="10 11">DSM 25281</strain>
    </source>
</reference>
<sequence length="257" mass="28101">MKKIASAIIASLLVISALAACDKDESAADKKTLVMATSADYPPFEYVDTANSDEIVGFDVDLAKALGKKLGYKIKVEDKDFSGLITALKTKQADLVLAGMTPTPKRKKNVDFSDVYYKANDMIVTKKDSNIKSVEDLKGGKIGVQLGSIQEDAAKELQKNTAFDIETRNRIPELVQDVQNGRFQAAIIEDTVAQGFLKKHQELQGFNIKTSDDEAGSAIAFPKNSDLTPKFNKALNEMKDSGELDKLIIKWFGADSK</sequence>
<comment type="caution">
    <text evidence="10">The sequence shown here is derived from an EMBL/GenBank/DDBJ whole genome shotgun (WGS) entry which is preliminary data.</text>
</comment>
<keyword evidence="11" id="KW-1185">Reference proteome</keyword>
<dbReference type="SUPFAM" id="SSF53850">
    <property type="entry name" value="Periplasmic binding protein-like II"/>
    <property type="match status" value="1"/>
</dbReference>
<dbReference type="AlphaFoldDB" id="A0A370GDC6"/>
<dbReference type="PANTHER" id="PTHR35936">
    <property type="entry name" value="MEMBRANE-BOUND LYTIC MUREIN TRANSGLYCOSYLASE F"/>
    <property type="match status" value="1"/>
</dbReference>